<proteinExistence type="predicted"/>
<dbReference type="EMBL" id="GBXM01002664">
    <property type="protein sequence ID" value="JAI05914.1"/>
    <property type="molecule type" value="Transcribed_RNA"/>
</dbReference>
<reference evidence="1" key="1">
    <citation type="submission" date="2014-11" db="EMBL/GenBank/DDBJ databases">
        <authorList>
            <person name="Amaro Gonzalez C."/>
        </authorList>
    </citation>
    <scope>NUCLEOTIDE SEQUENCE</scope>
</reference>
<dbReference type="AlphaFoldDB" id="A0A0E9XW47"/>
<sequence length="65" mass="7353">MLTVSGLFWGKKMGGKNYALKLYADAFLLNKNMLKKNNNSISKSINMYMFIWGGWSLTVPQVMTG</sequence>
<organism evidence="1">
    <name type="scientific">Anguilla anguilla</name>
    <name type="common">European freshwater eel</name>
    <name type="synonym">Muraena anguilla</name>
    <dbReference type="NCBI Taxonomy" id="7936"/>
    <lineage>
        <taxon>Eukaryota</taxon>
        <taxon>Metazoa</taxon>
        <taxon>Chordata</taxon>
        <taxon>Craniata</taxon>
        <taxon>Vertebrata</taxon>
        <taxon>Euteleostomi</taxon>
        <taxon>Actinopterygii</taxon>
        <taxon>Neopterygii</taxon>
        <taxon>Teleostei</taxon>
        <taxon>Anguilliformes</taxon>
        <taxon>Anguillidae</taxon>
        <taxon>Anguilla</taxon>
    </lineage>
</organism>
<protein>
    <submittedName>
        <fullName evidence="1">Uncharacterized protein</fullName>
    </submittedName>
</protein>
<reference evidence="1" key="2">
    <citation type="journal article" date="2015" name="Fish Shellfish Immunol.">
        <title>Early steps in the European eel (Anguilla anguilla)-Vibrio vulnificus interaction in the gills: Role of the RtxA13 toxin.</title>
        <authorList>
            <person name="Callol A."/>
            <person name="Pajuelo D."/>
            <person name="Ebbesson L."/>
            <person name="Teles M."/>
            <person name="MacKenzie S."/>
            <person name="Amaro C."/>
        </authorList>
    </citation>
    <scope>NUCLEOTIDE SEQUENCE</scope>
</reference>
<accession>A0A0E9XW47</accession>
<evidence type="ECO:0000313" key="1">
    <source>
        <dbReference type="EMBL" id="JAI05914.1"/>
    </source>
</evidence>
<name>A0A0E9XW47_ANGAN</name>